<feature type="region of interest" description="Disordered" evidence="2">
    <location>
        <begin position="390"/>
        <end position="412"/>
    </location>
</feature>
<evidence type="ECO:0000313" key="5">
    <source>
        <dbReference type="Proteomes" id="UP001168821"/>
    </source>
</evidence>
<evidence type="ECO:0000256" key="2">
    <source>
        <dbReference type="SAM" id="MobiDB-lite"/>
    </source>
</evidence>
<accession>A0AA38I8W7</accession>
<feature type="compositionally biased region" description="Polar residues" evidence="2">
    <location>
        <begin position="219"/>
        <end position="230"/>
    </location>
</feature>
<dbReference type="PROSITE" id="PS50158">
    <property type="entry name" value="ZF_CCHC"/>
    <property type="match status" value="1"/>
</dbReference>
<dbReference type="GO" id="GO:0008270">
    <property type="term" value="F:zinc ion binding"/>
    <property type="evidence" value="ECO:0007669"/>
    <property type="project" value="UniProtKB-KW"/>
</dbReference>
<dbReference type="PANTHER" id="PTHR33223">
    <property type="entry name" value="CCHC-TYPE DOMAIN-CONTAINING PROTEIN"/>
    <property type="match status" value="1"/>
</dbReference>
<dbReference type="InterPro" id="IPR005162">
    <property type="entry name" value="Retrotrans_gag_dom"/>
</dbReference>
<dbReference type="SUPFAM" id="SSF57756">
    <property type="entry name" value="Retrovirus zinc finger-like domains"/>
    <property type="match status" value="1"/>
</dbReference>
<protein>
    <recommendedName>
        <fullName evidence="3">CCHC-type domain-containing protein</fullName>
    </recommendedName>
</protein>
<name>A0AA38I8W7_9CUCU</name>
<feature type="domain" description="CCHC-type" evidence="3">
    <location>
        <begin position="294"/>
        <end position="307"/>
    </location>
</feature>
<dbReference type="InterPro" id="IPR036875">
    <property type="entry name" value="Znf_CCHC_sf"/>
</dbReference>
<evidence type="ECO:0000259" key="3">
    <source>
        <dbReference type="PROSITE" id="PS50158"/>
    </source>
</evidence>
<gene>
    <name evidence="4" type="ORF">Zmor_017699</name>
</gene>
<keyword evidence="1" id="KW-0863">Zinc-finger</keyword>
<organism evidence="4 5">
    <name type="scientific">Zophobas morio</name>
    <dbReference type="NCBI Taxonomy" id="2755281"/>
    <lineage>
        <taxon>Eukaryota</taxon>
        <taxon>Metazoa</taxon>
        <taxon>Ecdysozoa</taxon>
        <taxon>Arthropoda</taxon>
        <taxon>Hexapoda</taxon>
        <taxon>Insecta</taxon>
        <taxon>Pterygota</taxon>
        <taxon>Neoptera</taxon>
        <taxon>Endopterygota</taxon>
        <taxon>Coleoptera</taxon>
        <taxon>Polyphaga</taxon>
        <taxon>Cucujiformia</taxon>
        <taxon>Tenebrionidae</taxon>
        <taxon>Zophobas</taxon>
    </lineage>
</organism>
<dbReference type="EMBL" id="JALNTZ010000005">
    <property type="protein sequence ID" value="KAJ3651675.1"/>
    <property type="molecule type" value="Genomic_DNA"/>
</dbReference>
<evidence type="ECO:0000256" key="1">
    <source>
        <dbReference type="PROSITE-ProRule" id="PRU00047"/>
    </source>
</evidence>
<keyword evidence="1" id="KW-0479">Metal-binding</keyword>
<comment type="caution">
    <text evidence="4">The sequence shown here is derived from an EMBL/GenBank/DDBJ whole genome shotgun (WGS) entry which is preliminary data.</text>
</comment>
<dbReference type="AlphaFoldDB" id="A0AA38I8W7"/>
<evidence type="ECO:0000313" key="4">
    <source>
        <dbReference type="EMBL" id="KAJ3651675.1"/>
    </source>
</evidence>
<reference evidence="4" key="1">
    <citation type="journal article" date="2023" name="G3 (Bethesda)">
        <title>Whole genome assemblies of Zophobas morio and Tenebrio molitor.</title>
        <authorList>
            <person name="Kaur S."/>
            <person name="Stinson S.A."/>
            <person name="diCenzo G.C."/>
        </authorList>
    </citation>
    <scope>NUCLEOTIDE SEQUENCE</scope>
    <source>
        <strain evidence="4">QUZm001</strain>
    </source>
</reference>
<feature type="region of interest" description="Disordered" evidence="2">
    <location>
        <begin position="197"/>
        <end position="230"/>
    </location>
</feature>
<proteinExistence type="predicted"/>
<dbReference type="Gene3D" id="4.10.60.10">
    <property type="entry name" value="Zinc finger, CCHC-type"/>
    <property type="match status" value="1"/>
</dbReference>
<dbReference type="Pfam" id="PF00098">
    <property type="entry name" value="zf-CCHC"/>
    <property type="match status" value="1"/>
</dbReference>
<sequence length="412" mass="48094">MAVTLQLTADMIPDFTGEESVRTFISHINDVKSIGNWTDEYTIQVAKIKIKGNARKFLEHNDELRAAATWRTFCDELIKRYETPLLPVEALHQFRKCKQRAGEGVKEYGERLQMLALARVKPSGDANRDRIKKETIREECLQHFMEGLNDPIRQRVMSADPPTFDDAVTLALKEEQVERHVSRKVFQRVIEIEEVASDQEDEENSARKKEKAIRKDENYTGTKPKNPINNKAVEQSFRNNNNFRYSSQQRYQPSNNNFAKQPTTQYFVNSQNQPRSNQQYSNRANYNTNIEPVCYACKRTGHFARQCNLNPRYLNDNSAQQPNNFFMPRNNYQQMFYQPINRGMRAPLNQQTQFYNRGYVDNQQYHPFRVEQNTFSGNTTSQPLNYNRTEQPGKVSVPSSQQAHRPATARRN</sequence>
<keyword evidence="1" id="KW-0862">Zinc</keyword>
<dbReference type="GO" id="GO:0003676">
    <property type="term" value="F:nucleic acid binding"/>
    <property type="evidence" value="ECO:0007669"/>
    <property type="project" value="InterPro"/>
</dbReference>
<dbReference type="Pfam" id="PF03732">
    <property type="entry name" value="Retrotrans_gag"/>
    <property type="match status" value="1"/>
</dbReference>
<dbReference type="Proteomes" id="UP001168821">
    <property type="component" value="Unassembled WGS sequence"/>
</dbReference>
<keyword evidence="5" id="KW-1185">Reference proteome</keyword>
<dbReference type="SMART" id="SM00343">
    <property type="entry name" value="ZnF_C2HC"/>
    <property type="match status" value="1"/>
</dbReference>
<dbReference type="InterPro" id="IPR001878">
    <property type="entry name" value="Znf_CCHC"/>
</dbReference>
<dbReference type="PANTHER" id="PTHR33223:SF6">
    <property type="entry name" value="CCHC-TYPE DOMAIN-CONTAINING PROTEIN"/>
    <property type="match status" value="1"/>
</dbReference>